<evidence type="ECO:0000313" key="2">
    <source>
        <dbReference type="EMBL" id="CAG8581893.1"/>
    </source>
</evidence>
<comment type="caution">
    <text evidence="2">The sequence shown here is derived from an EMBL/GenBank/DDBJ whole genome shotgun (WGS) entry which is preliminary data.</text>
</comment>
<evidence type="ECO:0000313" key="3">
    <source>
        <dbReference type="Proteomes" id="UP000789572"/>
    </source>
</evidence>
<dbReference type="Proteomes" id="UP000789572">
    <property type="component" value="Unassembled WGS sequence"/>
</dbReference>
<name>A0A9N9BXP4_9GLOM</name>
<proteinExistence type="predicted"/>
<protein>
    <submittedName>
        <fullName evidence="2">4551_t:CDS:1</fullName>
    </submittedName>
</protein>
<evidence type="ECO:0000256" key="1">
    <source>
        <dbReference type="SAM" id="Phobius"/>
    </source>
</evidence>
<keyword evidence="1" id="KW-0472">Membrane</keyword>
<dbReference type="AlphaFoldDB" id="A0A9N9BXP4"/>
<gene>
    <name evidence="2" type="ORF">POCULU_LOCUS6531</name>
</gene>
<reference evidence="2" key="1">
    <citation type="submission" date="2021-06" db="EMBL/GenBank/DDBJ databases">
        <authorList>
            <person name="Kallberg Y."/>
            <person name="Tangrot J."/>
            <person name="Rosling A."/>
        </authorList>
    </citation>
    <scope>NUCLEOTIDE SEQUENCE</scope>
    <source>
        <strain evidence="2">IA702</strain>
    </source>
</reference>
<dbReference type="EMBL" id="CAJVPJ010001225">
    <property type="protein sequence ID" value="CAG8581893.1"/>
    <property type="molecule type" value="Genomic_DNA"/>
</dbReference>
<sequence length="238" mass="27277">MRLYETELETASQNSLIQSGSHVSNFSSMVYSNLYTIGKNQHNVFKIERTTRKFIVPSAQNLIIGRPHFITLPILNSMYASFPLVNVNNNIYARASMEPYSYMITTEIEKSSMTLLDVITGLGGLYSLIVAFYGLLYGSKAIVPWGYVQRINLNFVGCNVRKLVREKLDPIVVWVERHKDDPDENVKKTGLTENAVDVLSNKINEIERRQEALELFLQNYVVDMTFCDKRVFTRDTND</sequence>
<keyword evidence="1" id="KW-1133">Transmembrane helix</keyword>
<keyword evidence="1" id="KW-0812">Transmembrane</keyword>
<dbReference type="OrthoDB" id="2421077at2759"/>
<organism evidence="2 3">
    <name type="scientific">Paraglomus occultum</name>
    <dbReference type="NCBI Taxonomy" id="144539"/>
    <lineage>
        <taxon>Eukaryota</taxon>
        <taxon>Fungi</taxon>
        <taxon>Fungi incertae sedis</taxon>
        <taxon>Mucoromycota</taxon>
        <taxon>Glomeromycotina</taxon>
        <taxon>Glomeromycetes</taxon>
        <taxon>Paraglomerales</taxon>
        <taxon>Paraglomeraceae</taxon>
        <taxon>Paraglomus</taxon>
    </lineage>
</organism>
<keyword evidence="3" id="KW-1185">Reference proteome</keyword>
<accession>A0A9N9BXP4</accession>
<feature type="transmembrane region" description="Helical" evidence="1">
    <location>
        <begin position="115"/>
        <end position="136"/>
    </location>
</feature>